<feature type="coiled-coil region" evidence="1">
    <location>
        <begin position="100"/>
        <end position="127"/>
    </location>
</feature>
<dbReference type="PANTHER" id="PTHR12323:SF0">
    <property type="entry name" value="CALCIUM HOMEOSTASIS ENDOPLASMIC RETICULUM PROTEIN"/>
    <property type="match status" value="1"/>
</dbReference>
<dbReference type="InterPro" id="IPR056721">
    <property type="entry name" value="DUF7819"/>
</dbReference>
<gene>
    <name evidence="5" type="ORF">Mgra_00000781</name>
</gene>
<feature type="compositionally biased region" description="Low complexity" evidence="2">
    <location>
        <begin position="572"/>
        <end position="608"/>
    </location>
</feature>
<feature type="region of interest" description="Disordered" evidence="2">
    <location>
        <begin position="356"/>
        <end position="442"/>
    </location>
</feature>
<dbReference type="Gene3D" id="1.10.10.790">
    <property type="entry name" value="Surp module"/>
    <property type="match status" value="1"/>
</dbReference>
<comment type="caution">
    <text evidence="5">The sequence shown here is derived from an EMBL/GenBank/DDBJ whole genome shotgun (WGS) entry which is preliminary data.</text>
</comment>
<dbReference type="PANTHER" id="PTHR12323">
    <property type="entry name" value="SR-RELATED CTD ASSOCIATED FACTOR 6"/>
    <property type="match status" value="1"/>
</dbReference>
<dbReference type="OrthoDB" id="21470at2759"/>
<dbReference type="PROSITE" id="PS50174">
    <property type="entry name" value="G_PATCH"/>
    <property type="match status" value="1"/>
</dbReference>
<organism evidence="5 6">
    <name type="scientific">Meloidogyne graminicola</name>
    <dbReference type="NCBI Taxonomy" id="189291"/>
    <lineage>
        <taxon>Eukaryota</taxon>
        <taxon>Metazoa</taxon>
        <taxon>Ecdysozoa</taxon>
        <taxon>Nematoda</taxon>
        <taxon>Chromadorea</taxon>
        <taxon>Rhabditida</taxon>
        <taxon>Tylenchina</taxon>
        <taxon>Tylenchomorpha</taxon>
        <taxon>Tylenchoidea</taxon>
        <taxon>Meloidogynidae</taxon>
        <taxon>Meloidogyninae</taxon>
        <taxon>Meloidogyne</taxon>
    </lineage>
</organism>
<dbReference type="SMART" id="SM00648">
    <property type="entry name" value="SWAP"/>
    <property type="match status" value="1"/>
</dbReference>
<dbReference type="SUPFAM" id="SSF109905">
    <property type="entry name" value="Surp module (SWAP domain)"/>
    <property type="match status" value="1"/>
</dbReference>
<dbReference type="Pfam" id="PF01805">
    <property type="entry name" value="Surp"/>
    <property type="match status" value="1"/>
</dbReference>
<dbReference type="InterPro" id="IPR035967">
    <property type="entry name" value="SWAP/Surp_sf"/>
</dbReference>
<evidence type="ECO:0000256" key="1">
    <source>
        <dbReference type="SAM" id="Coils"/>
    </source>
</evidence>
<feature type="compositionally biased region" description="Polar residues" evidence="2">
    <location>
        <begin position="376"/>
        <end position="403"/>
    </location>
</feature>
<evidence type="ECO:0000313" key="6">
    <source>
        <dbReference type="Proteomes" id="UP000605970"/>
    </source>
</evidence>
<dbReference type="InterPro" id="IPR008942">
    <property type="entry name" value="ENTH_VHS"/>
</dbReference>
<evidence type="ECO:0000259" key="4">
    <source>
        <dbReference type="PROSITE" id="PS50174"/>
    </source>
</evidence>
<feature type="compositionally biased region" description="Basic and acidic residues" evidence="2">
    <location>
        <begin position="356"/>
        <end position="375"/>
    </location>
</feature>
<feature type="compositionally biased region" description="Basic residues" evidence="2">
    <location>
        <begin position="609"/>
        <end position="621"/>
    </location>
</feature>
<feature type="domain" description="SURP motif" evidence="3">
    <location>
        <begin position="39"/>
        <end position="82"/>
    </location>
</feature>
<feature type="region of interest" description="Disordered" evidence="2">
    <location>
        <begin position="670"/>
        <end position="693"/>
    </location>
</feature>
<dbReference type="SMART" id="SM00443">
    <property type="entry name" value="G_patch"/>
    <property type="match status" value="1"/>
</dbReference>
<keyword evidence="6" id="KW-1185">Reference proteome</keyword>
<evidence type="ECO:0000259" key="3">
    <source>
        <dbReference type="PROSITE" id="PS50128"/>
    </source>
</evidence>
<keyword evidence="1" id="KW-0175">Coiled coil</keyword>
<dbReference type="Pfam" id="PF25127">
    <property type="entry name" value="DUF7819"/>
    <property type="match status" value="1"/>
</dbReference>
<evidence type="ECO:0000256" key="2">
    <source>
        <dbReference type="SAM" id="MobiDB-lite"/>
    </source>
</evidence>
<dbReference type="InterPro" id="IPR000061">
    <property type="entry name" value="Surp"/>
</dbReference>
<dbReference type="InterPro" id="IPR000467">
    <property type="entry name" value="G_patch_dom"/>
</dbReference>
<dbReference type="GO" id="GO:0006396">
    <property type="term" value="P:RNA processing"/>
    <property type="evidence" value="ECO:0007669"/>
    <property type="project" value="InterPro"/>
</dbReference>
<feature type="compositionally biased region" description="Pro residues" evidence="2">
    <location>
        <begin position="424"/>
        <end position="434"/>
    </location>
</feature>
<feature type="domain" description="G-patch" evidence="4">
    <location>
        <begin position="655"/>
        <end position="704"/>
    </location>
</feature>
<name>A0A8T0A1C2_9BILA</name>
<proteinExistence type="predicted"/>
<accession>A0A8T0A1C2</accession>
<dbReference type="PROSITE" id="PS50128">
    <property type="entry name" value="SURP"/>
    <property type="match status" value="1"/>
</dbReference>
<evidence type="ECO:0000313" key="5">
    <source>
        <dbReference type="EMBL" id="KAF7639861.1"/>
    </source>
</evidence>
<sequence length="736" mass="84535">MVEFISFDLKKLHFIKKTEMSIQSTTIPLPPQDPDLKHTIDSMAEYVAKNGPGSEEVARQQNRNDPRFVFLFEGVQVIAQPFVDQSFQQQQKPSLPLQTNNSLEFELKKAEEQIVLLRKQIIDSESNLKAHEMALNSQRQAYFIWGSKIDVLLRAKEDKRIDDLIKQVGLNISAFDKCLEKLQESGSKETISSTKKWIFDNCTSDRLREIILTFLLHRVRERTATDAFRLHKLDSIRQMLSRYVPKLYAYTTNNAGAINAYSDKLDKLIGVWEGHKYFDESCFKQLRNPVAVIATEQATFFSDQQQLAIEVDKEIAETLSTYAKQHKEYEQHILTKIATLETQIKEIKDRIEFENERRKNEEEQQHISERRRSSRFDQQQKQQSLSSPTKIPSLFESISPSKTINNIPLPPPNNFPSSRIQQQQPPPPPPPPPTTHNLDLTPKVPYYELPAGMIVPLVKLEDVTYQPLKEKDLRLPMPDPPSEQLLREIDRFYSALQFPPPIDCIKDNDGWEMNGLLEHYVKKAEQRTKLEAKLKEEGKTLEDAFTNKYIPPKTPPRYEKTERRRRTRSRSKSSSSTSSSRSSSSGTSRSGSSSSSSSRSRSSSYSPQKKSKSPKRIKRSRSPTPDERPTFAVPVGPAPRASISFKIPPQPINRETNKGAQLMTKMGWEGKGLGTKEQGIEEPVSGGEVRDKTEQFRGLGSKPDIYEQYRKQMSTSKFEFFLDKKNFFFKNYASMV</sequence>
<dbReference type="Proteomes" id="UP000605970">
    <property type="component" value="Unassembled WGS sequence"/>
</dbReference>
<evidence type="ECO:0008006" key="7">
    <source>
        <dbReference type="Google" id="ProtNLM"/>
    </source>
</evidence>
<dbReference type="Pfam" id="PF01585">
    <property type="entry name" value="G-patch"/>
    <property type="match status" value="1"/>
</dbReference>
<dbReference type="EMBL" id="JABEBT010000003">
    <property type="protein sequence ID" value="KAF7639861.1"/>
    <property type="molecule type" value="Genomic_DNA"/>
</dbReference>
<feature type="region of interest" description="Disordered" evidence="2">
    <location>
        <begin position="543"/>
        <end position="654"/>
    </location>
</feature>
<dbReference type="GO" id="GO:0048471">
    <property type="term" value="C:perinuclear region of cytoplasm"/>
    <property type="evidence" value="ECO:0007669"/>
    <property type="project" value="TreeGrafter"/>
</dbReference>
<dbReference type="Gene3D" id="1.25.40.90">
    <property type="match status" value="1"/>
</dbReference>
<dbReference type="GO" id="GO:0006874">
    <property type="term" value="P:intracellular calcium ion homeostasis"/>
    <property type="evidence" value="ECO:0007669"/>
    <property type="project" value="TreeGrafter"/>
</dbReference>
<protein>
    <recommendedName>
        <fullName evidence="7">G-patch domain-containing protein</fullName>
    </recommendedName>
</protein>
<dbReference type="GO" id="GO:0003723">
    <property type="term" value="F:RNA binding"/>
    <property type="evidence" value="ECO:0007669"/>
    <property type="project" value="InterPro"/>
</dbReference>
<reference evidence="5" key="1">
    <citation type="journal article" date="2020" name="Ecol. Evol.">
        <title>Genome structure and content of the rice root-knot nematode (Meloidogyne graminicola).</title>
        <authorList>
            <person name="Phan N.T."/>
            <person name="Danchin E.G.J."/>
            <person name="Klopp C."/>
            <person name="Perfus-Barbeoch L."/>
            <person name="Kozlowski D.K."/>
            <person name="Koutsovoulos G.D."/>
            <person name="Lopez-Roques C."/>
            <person name="Bouchez O."/>
            <person name="Zahm M."/>
            <person name="Besnard G."/>
            <person name="Bellafiore S."/>
        </authorList>
    </citation>
    <scope>NUCLEOTIDE SEQUENCE</scope>
    <source>
        <strain evidence="5">VN-18</strain>
    </source>
</reference>
<dbReference type="AlphaFoldDB" id="A0A8T0A1C2"/>